<protein>
    <recommendedName>
        <fullName evidence="2">DUF7281 domain-containing protein</fullName>
    </recommendedName>
</protein>
<dbReference type="InterPro" id="IPR055705">
    <property type="entry name" value="DUF7281"/>
</dbReference>
<organism evidence="3 4">
    <name type="scientific">Shewanella intestini</name>
    <dbReference type="NCBI Taxonomy" id="2017544"/>
    <lineage>
        <taxon>Bacteria</taxon>
        <taxon>Pseudomonadati</taxon>
        <taxon>Pseudomonadota</taxon>
        <taxon>Gammaproteobacteria</taxon>
        <taxon>Alteromonadales</taxon>
        <taxon>Shewanellaceae</taxon>
        <taxon>Shewanella</taxon>
    </lineage>
</organism>
<comment type="caution">
    <text evidence="3">The sequence shown here is derived from an EMBL/GenBank/DDBJ whole genome shotgun (WGS) entry which is preliminary data.</text>
</comment>
<reference evidence="3 4" key="1">
    <citation type="submission" date="2020-02" db="EMBL/GenBank/DDBJ databases">
        <title>Shewanella WXL01 sp. nov., a marine bacterium isolated from green algae in Luhuitou Fringing Reef (Northern South China Sea).</title>
        <authorList>
            <person name="Wang X."/>
        </authorList>
    </citation>
    <scope>NUCLEOTIDE SEQUENCE [LARGE SCALE GENOMIC DNA]</scope>
    <source>
        <strain evidence="3 4">MCCC 1A01895</strain>
    </source>
</reference>
<feature type="domain" description="DUF7281" evidence="2">
    <location>
        <begin position="195"/>
        <end position="374"/>
    </location>
</feature>
<evidence type="ECO:0000256" key="1">
    <source>
        <dbReference type="SAM" id="MobiDB-lite"/>
    </source>
</evidence>
<keyword evidence="4" id="KW-1185">Reference proteome</keyword>
<proteinExistence type="predicted"/>
<dbReference type="Proteomes" id="UP000811844">
    <property type="component" value="Unassembled WGS sequence"/>
</dbReference>
<evidence type="ECO:0000313" key="3">
    <source>
        <dbReference type="EMBL" id="MBR9728348.1"/>
    </source>
</evidence>
<feature type="region of interest" description="Disordered" evidence="1">
    <location>
        <begin position="162"/>
        <end position="181"/>
    </location>
</feature>
<accession>A0ABS5I2U2</accession>
<feature type="compositionally biased region" description="Low complexity" evidence="1">
    <location>
        <begin position="131"/>
        <end position="148"/>
    </location>
</feature>
<dbReference type="EMBL" id="JAAIKR010000009">
    <property type="protein sequence ID" value="MBR9728348.1"/>
    <property type="molecule type" value="Genomic_DNA"/>
</dbReference>
<name>A0ABS5I2U2_9GAMM</name>
<dbReference type="RefSeq" id="WP_153664757.1">
    <property type="nucleotide sequence ID" value="NZ_JAAIKR010000009.1"/>
</dbReference>
<dbReference type="Pfam" id="PF23947">
    <property type="entry name" value="DUF7281"/>
    <property type="match status" value="1"/>
</dbReference>
<dbReference type="SUPFAM" id="SSF56726">
    <property type="entry name" value="DNA topoisomerase IV, alpha subunit"/>
    <property type="match status" value="1"/>
</dbReference>
<dbReference type="Gene3D" id="3.40.1360.10">
    <property type="match status" value="1"/>
</dbReference>
<evidence type="ECO:0000313" key="4">
    <source>
        <dbReference type="Proteomes" id="UP000811844"/>
    </source>
</evidence>
<dbReference type="InterPro" id="IPR036078">
    <property type="entry name" value="Spo11/TopoVI_A_sf"/>
</dbReference>
<gene>
    <name evidence="3" type="ORF">G3R48_10230</name>
</gene>
<evidence type="ECO:0000259" key="2">
    <source>
        <dbReference type="Pfam" id="PF23947"/>
    </source>
</evidence>
<sequence>MAELTKAQINAIASAYKKQSQKVKNSVNWQKISDHYDVGEVDGSKKWLYLTAKDRDILQEMVQLDYGLDVRLEDCFNVDRHQLSKRSHKEKWANIRPEASYVLVKQLKGYSKADPLIAPTAAHATAKLVTTSSTQSSTTSTNNFTTPSGPLSGLNAVTEVDTSQSTAKPVTKASDEQTQQRQTNKQQALALLCYEADVALRVPIAKVLAYCQQANITQVIVVENLDSFDCIAQMNFDDAIAATLNNSLFVYRGGGVNSPAGCKALLQRINNCEVLSKQIKVTALTDLDAAGIQIATLLKGCQGMIVPQWVLTSPEDILSMVQVNDINDDHKQARANKYLQHAMLHNWQGLVNAMQQYRISVKQQHILTHAMCLTYLPRKKQSS</sequence>
<feature type="region of interest" description="Disordered" evidence="1">
    <location>
        <begin position="131"/>
        <end position="153"/>
    </location>
</feature>